<feature type="region of interest" description="Disordered" evidence="1">
    <location>
        <begin position="24"/>
        <end position="90"/>
    </location>
</feature>
<accession>A0A8S5UUE5</accession>
<name>A0A8S5UUE5_9CAUD</name>
<feature type="compositionally biased region" description="Basic and acidic residues" evidence="1">
    <location>
        <begin position="55"/>
        <end position="70"/>
    </location>
</feature>
<evidence type="ECO:0000256" key="1">
    <source>
        <dbReference type="SAM" id="MobiDB-lite"/>
    </source>
</evidence>
<feature type="compositionally biased region" description="Basic and acidic residues" evidence="1">
    <location>
        <begin position="30"/>
        <end position="39"/>
    </location>
</feature>
<sequence>MILVSRGPPLPSVLTAVFLRGESGGGGIGEPHRAPRGGERTSNGAVRGLAGGGIERSKVCEDDMPHERISPRIRAGGSRPPCGKQPARCSGGARQGFGNAYVCRRLKRRRMSPLLLNWASGQRTACTKPARYPAPPGICPAAGA</sequence>
<evidence type="ECO:0000313" key="2">
    <source>
        <dbReference type="EMBL" id="DAF98103.1"/>
    </source>
</evidence>
<dbReference type="EMBL" id="BK016142">
    <property type="protein sequence ID" value="DAF98103.1"/>
    <property type="molecule type" value="Genomic_DNA"/>
</dbReference>
<reference evidence="2" key="1">
    <citation type="journal article" date="2021" name="Proc. Natl. Acad. Sci. U.S.A.">
        <title>A Catalog of Tens of Thousands of Viruses from Human Metagenomes Reveals Hidden Associations with Chronic Diseases.</title>
        <authorList>
            <person name="Tisza M.J."/>
            <person name="Buck C.B."/>
        </authorList>
    </citation>
    <scope>NUCLEOTIDE SEQUENCE</scope>
    <source>
        <strain evidence="2">CtIpM11</strain>
    </source>
</reference>
<organism evidence="2">
    <name type="scientific">Podoviridae sp. ctIpM11</name>
    <dbReference type="NCBI Taxonomy" id="2825240"/>
    <lineage>
        <taxon>Viruses</taxon>
        <taxon>Duplodnaviria</taxon>
        <taxon>Heunggongvirae</taxon>
        <taxon>Uroviricota</taxon>
        <taxon>Caudoviricetes</taxon>
    </lineage>
</organism>
<proteinExistence type="predicted"/>
<protein>
    <submittedName>
        <fullName evidence="2">Uncharacterized protein</fullName>
    </submittedName>
</protein>